<dbReference type="InterPro" id="IPR028081">
    <property type="entry name" value="Leu-bd"/>
</dbReference>
<keyword evidence="3" id="KW-0813">Transport</keyword>
<proteinExistence type="inferred from homology"/>
<name>A0ABP2AC02_9HYPH</name>
<dbReference type="Proteomes" id="UP000182178">
    <property type="component" value="Unassembled WGS sequence"/>
</dbReference>
<dbReference type="InterPro" id="IPR051010">
    <property type="entry name" value="BCAA_transport"/>
</dbReference>
<gene>
    <name evidence="5" type="ORF">Ga0061061_11467</name>
</gene>
<keyword evidence="3" id="KW-0029">Amino-acid transport</keyword>
<dbReference type="InterPro" id="IPR006311">
    <property type="entry name" value="TAT_signal"/>
</dbReference>
<evidence type="ECO:0000313" key="5">
    <source>
        <dbReference type="EMBL" id="CUA90679.1"/>
    </source>
</evidence>
<evidence type="ECO:0000313" key="6">
    <source>
        <dbReference type="Proteomes" id="UP000182178"/>
    </source>
</evidence>
<evidence type="ECO:0000256" key="3">
    <source>
        <dbReference type="ARBA" id="ARBA00022970"/>
    </source>
</evidence>
<dbReference type="InterPro" id="IPR028082">
    <property type="entry name" value="Peripla_BP_I"/>
</dbReference>
<keyword evidence="2" id="KW-0732">Signal</keyword>
<organism evidence="5 6">
    <name type="scientific">Chelatococcus sambhunathii</name>
    <dbReference type="NCBI Taxonomy" id="363953"/>
    <lineage>
        <taxon>Bacteria</taxon>
        <taxon>Pseudomonadati</taxon>
        <taxon>Pseudomonadota</taxon>
        <taxon>Alphaproteobacteria</taxon>
        <taxon>Hyphomicrobiales</taxon>
        <taxon>Chelatococcaceae</taxon>
        <taxon>Chelatococcus</taxon>
    </lineage>
</organism>
<protein>
    <submittedName>
        <fullName evidence="5">ABC-type branched-chain amino acid transport system, periplasmic component</fullName>
    </submittedName>
</protein>
<dbReference type="Gene3D" id="3.40.50.2300">
    <property type="match status" value="2"/>
</dbReference>
<dbReference type="SUPFAM" id="SSF53822">
    <property type="entry name" value="Periplasmic binding protein-like I"/>
    <property type="match status" value="1"/>
</dbReference>
<accession>A0ABP2AC02</accession>
<dbReference type="PANTHER" id="PTHR30483">
    <property type="entry name" value="LEUCINE-SPECIFIC-BINDING PROTEIN"/>
    <property type="match status" value="1"/>
</dbReference>
<evidence type="ECO:0000256" key="2">
    <source>
        <dbReference type="ARBA" id="ARBA00022729"/>
    </source>
</evidence>
<sequence length="309" mass="33386">MTMKTRGLTRRTLLASGTAAAGLSLAPTGVFSPAIAQAKPLRIGVLAPLSGVYASLGMNKTNGIKMFFTEQNMSVEGTKIELVIEDTEAKPQEGLRKARKLVEQDNVDVLLGVISSAIGYGLKEYVNRAKKVWVTTGAAADGIFKKANNNPYAFRSSLSVYQANEPMGTWMAEKGFKRVFVTGPDYAMGREAIVAFEKTFRAKGAERVGEVYAPLGTNDFAPYLTEIKRVNPDVVYASYAGSDAVRFVQQFAAFGLQNSIKLAGYGYLAEEDTFEAQGAAAVGVYSALNWAYGIDTPANKTFVANYRKT</sequence>
<dbReference type="Pfam" id="PF13458">
    <property type="entry name" value="Peripla_BP_6"/>
    <property type="match status" value="1"/>
</dbReference>
<dbReference type="PANTHER" id="PTHR30483:SF6">
    <property type="entry name" value="PERIPLASMIC BINDING PROTEIN OF ABC TRANSPORTER FOR NATURAL AMINO ACIDS"/>
    <property type="match status" value="1"/>
</dbReference>
<evidence type="ECO:0000256" key="1">
    <source>
        <dbReference type="ARBA" id="ARBA00010062"/>
    </source>
</evidence>
<dbReference type="PROSITE" id="PS51318">
    <property type="entry name" value="TAT"/>
    <property type="match status" value="1"/>
</dbReference>
<evidence type="ECO:0000259" key="4">
    <source>
        <dbReference type="Pfam" id="PF13458"/>
    </source>
</evidence>
<dbReference type="EMBL" id="CYHC01000014">
    <property type="protein sequence ID" value="CUA90679.1"/>
    <property type="molecule type" value="Genomic_DNA"/>
</dbReference>
<comment type="caution">
    <text evidence="5">The sequence shown here is derived from an EMBL/GenBank/DDBJ whole genome shotgun (WGS) entry which is preliminary data.</text>
</comment>
<reference evidence="5 6" key="1">
    <citation type="submission" date="2015-08" db="EMBL/GenBank/DDBJ databases">
        <authorList>
            <person name="Varghese N."/>
        </authorList>
    </citation>
    <scope>NUCLEOTIDE SEQUENCE [LARGE SCALE GENOMIC DNA]</scope>
    <source>
        <strain evidence="5 6">DSM 18167</strain>
    </source>
</reference>
<comment type="similarity">
    <text evidence="1">Belongs to the leucine-binding protein family.</text>
</comment>
<feature type="domain" description="Leucine-binding protein" evidence="4">
    <location>
        <begin position="40"/>
        <end position="308"/>
    </location>
</feature>
<keyword evidence="6" id="KW-1185">Reference proteome</keyword>